<feature type="compositionally biased region" description="Polar residues" evidence="1">
    <location>
        <begin position="580"/>
        <end position="594"/>
    </location>
</feature>
<proteinExistence type="predicted"/>
<dbReference type="InterPro" id="IPR058570">
    <property type="entry name" value="HROB_OB"/>
</dbReference>
<organism evidence="3 4">
    <name type="scientific">Cherax quadricarinatus</name>
    <name type="common">Australian red claw crayfish</name>
    <dbReference type="NCBI Taxonomy" id="27406"/>
    <lineage>
        <taxon>Eukaryota</taxon>
        <taxon>Metazoa</taxon>
        <taxon>Ecdysozoa</taxon>
        <taxon>Arthropoda</taxon>
        <taxon>Crustacea</taxon>
        <taxon>Multicrustacea</taxon>
        <taxon>Malacostraca</taxon>
        <taxon>Eumalacostraca</taxon>
        <taxon>Eucarida</taxon>
        <taxon>Decapoda</taxon>
        <taxon>Pleocyemata</taxon>
        <taxon>Astacidea</taxon>
        <taxon>Parastacoidea</taxon>
        <taxon>Parastacidae</taxon>
        <taxon>Cherax</taxon>
    </lineage>
</organism>
<feature type="region of interest" description="Disordered" evidence="1">
    <location>
        <begin position="186"/>
        <end position="222"/>
    </location>
</feature>
<feature type="compositionally biased region" description="Polar residues" evidence="1">
    <location>
        <begin position="283"/>
        <end position="292"/>
    </location>
</feature>
<dbReference type="AlphaFoldDB" id="A0AAW0Y3A4"/>
<dbReference type="Pfam" id="PF15072">
    <property type="entry name" value="HROB"/>
    <property type="match status" value="1"/>
</dbReference>
<dbReference type="PANTHER" id="PTHR14523:SF1">
    <property type="entry name" value="HOMOLOGOUS RECOMBINATION OB-FOLD PROTEIN"/>
    <property type="match status" value="1"/>
</dbReference>
<feature type="domain" description="Homologous recombination OB-fold protein OB-fold" evidence="2">
    <location>
        <begin position="405"/>
        <end position="498"/>
    </location>
</feature>
<gene>
    <name evidence="3" type="ORF">OTU49_017372</name>
</gene>
<evidence type="ECO:0000313" key="3">
    <source>
        <dbReference type="EMBL" id="KAK8746350.1"/>
    </source>
</evidence>
<feature type="region of interest" description="Disordered" evidence="1">
    <location>
        <begin position="563"/>
        <end position="594"/>
    </location>
</feature>
<protein>
    <recommendedName>
        <fullName evidence="2">Homologous recombination OB-fold protein OB-fold domain-containing protein</fullName>
    </recommendedName>
</protein>
<dbReference type="InterPro" id="IPR028045">
    <property type="entry name" value="HROB"/>
</dbReference>
<evidence type="ECO:0000313" key="4">
    <source>
        <dbReference type="Proteomes" id="UP001445076"/>
    </source>
</evidence>
<feature type="compositionally biased region" description="Low complexity" evidence="1">
    <location>
        <begin position="186"/>
        <end position="195"/>
    </location>
</feature>
<sequence>MFDAEDDVSFEDPLFLQEVVRFTDSSSASHSESTPCFQDNYSDGIKSNFPLRNASGNSCGVKNNVSENRVDSNDKQKEKTTLKFISQKCGYMEKFAADNSFEFDDLFDDDIEHKVNKKSCVTSTPPDSEFTQSLISNTCKQVEINKNKSNSATNGDVVRGSNFRSRILQTLKENNLVGSLSCKPFSSQSEAASSSTYPAGTQSNDRKRASPDLSAKNEEDGSPLVKKLYTQFRIPSNSYAENLSYSKTVNNTTGENEQIYSHPLFNNQLKINAARDDPVLGCQQPSSSSNTPVKPPVNNIRKTVSPGGPLIRKRKFPGPAGMLPQLGSDVAAPNLQQLHEKETPSSVAQEIVCSQNFVDDFSRGPWLQMMNDLELDQTDPVSPLQVFNIKWLLRRASLRGKAGVRKVPFLAVIVRNLDVTHSDATTVLRDPTGEMNGTIASSVIDEYGPSLQPGSVLLLRGVTVLSPVGLRTAAGLREHTRRHYLNITLNTVLSIYTADESGHVITTSVGNFDKRELCKQAAAPETAGGPRAIIEEEEEEEHGDFSAQNHSLFSKITDSHSQFGQSTNLPRIPNYRSPRAASNNILHCNPGQPQKCPQVNNKQLTSPLISNKPTIDATRFNGTIMGPGTPTAVQHLQPQFHQSLIKSVVSLTSKSSSGFSSSMLQNKNIKKIPNFKKLADHAEEKEIKDLLDGVDADSLFGDF</sequence>
<evidence type="ECO:0000256" key="1">
    <source>
        <dbReference type="SAM" id="MobiDB-lite"/>
    </source>
</evidence>
<evidence type="ECO:0000259" key="2">
    <source>
        <dbReference type="Pfam" id="PF15072"/>
    </source>
</evidence>
<feature type="region of interest" description="Disordered" evidence="1">
    <location>
        <begin position="279"/>
        <end position="310"/>
    </location>
</feature>
<accession>A0AAW0Y3A4</accession>
<comment type="caution">
    <text evidence="3">The sequence shown here is derived from an EMBL/GenBank/DDBJ whole genome shotgun (WGS) entry which is preliminary data.</text>
</comment>
<dbReference type="PANTHER" id="PTHR14523">
    <property type="entry name" value="UNCHARACTERIZED PROTEIN C17ORF53 HOMOLOG"/>
    <property type="match status" value="1"/>
</dbReference>
<reference evidence="3 4" key="1">
    <citation type="journal article" date="2024" name="BMC Genomics">
        <title>Genome assembly of redclaw crayfish (Cherax quadricarinatus) provides insights into its immune adaptation and hypoxia tolerance.</title>
        <authorList>
            <person name="Liu Z."/>
            <person name="Zheng J."/>
            <person name="Li H."/>
            <person name="Fang K."/>
            <person name="Wang S."/>
            <person name="He J."/>
            <person name="Zhou D."/>
            <person name="Weng S."/>
            <person name="Chi M."/>
            <person name="Gu Z."/>
            <person name="He J."/>
            <person name="Li F."/>
            <person name="Wang M."/>
        </authorList>
    </citation>
    <scope>NUCLEOTIDE SEQUENCE [LARGE SCALE GENOMIC DNA]</scope>
    <source>
        <strain evidence="3">ZL_2023a</strain>
    </source>
</reference>
<feature type="compositionally biased region" description="Basic and acidic residues" evidence="1">
    <location>
        <begin position="204"/>
        <end position="219"/>
    </location>
</feature>
<keyword evidence="4" id="KW-1185">Reference proteome</keyword>
<dbReference type="Proteomes" id="UP001445076">
    <property type="component" value="Unassembled WGS sequence"/>
</dbReference>
<name>A0AAW0Y3A4_CHEQU</name>
<dbReference type="EMBL" id="JARKIK010000018">
    <property type="protein sequence ID" value="KAK8746350.1"/>
    <property type="molecule type" value="Genomic_DNA"/>
</dbReference>
<dbReference type="GO" id="GO:0000725">
    <property type="term" value="P:recombinational repair"/>
    <property type="evidence" value="ECO:0007669"/>
    <property type="project" value="InterPro"/>
</dbReference>